<dbReference type="Pfam" id="PF14492">
    <property type="entry name" value="EFG_III"/>
    <property type="match status" value="1"/>
</dbReference>
<organism evidence="7 8">
    <name type="scientific">Lentihominibacter hominis</name>
    <dbReference type="NCBI Taxonomy" id="2763645"/>
    <lineage>
        <taxon>Bacteria</taxon>
        <taxon>Bacillati</taxon>
        <taxon>Bacillota</taxon>
        <taxon>Clostridia</taxon>
        <taxon>Peptostreptococcales</taxon>
        <taxon>Anaerovoracaceae</taxon>
        <taxon>Lentihominibacter</taxon>
    </lineage>
</organism>
<dbReference type="SMART" id="SM00889">
    <property type="entry name" value="EFG_IV"/>
    <property type="match status" value="1"/>
</dbReference>
<dbReference type="SMART" id="SM00838">
    <property type="entry name" value="EFG_C"/>
    <property type="match status" value="1"/>
</dbReference>
<dbReference type="CDD" id="cd10912">
    <property type="entry name" value="PIN_YacP-like"/>
    <property type="match status" value="1"/>
</dbReference>
<evidence type="ECO:0000259" key="6">
    <source>
        <dbReference type="PROSITE" id="PS51722"/>
    </source>
</evidence>
<dbReference type="EMBL" id="JACRTA010000003">
    <property type="protein sequence ID" value="MBC8569176.1"/>
    <property type="molecule type" value="Genomic_DNA"/>
</dbReference>
<dbReference type="CDD" id="cd03711">
    <property type="entry name" value="Tet_C"/>
    <property type="match status" value="1"/>
</dbReference>
<dbReference type="InterPro" id="IPR041095">
    <property type="entry name" value="EFG_II"/>
</dbReference>
<dbReference type="InterPro" id="IPR035650">
    <property type="entry name" value="Tet_C"/>
</dbReference>
<dbReference type="GO" id="GO:0046677">
    <property type="term" value="P:response to antibiotic"/>
    <property type="evidence" value="ECO:0007669"/>
    <property type="project" value="UniProtKB-KW"/>
</dbReference>
<dbReference type="InterPro" id="IPR014721">
    <property type="entry name" value="Ribsml_uS5_D2-typ_fold_subgr"/>
</dbReference>
<dbReference type="Gene3D" id="3.30.70.870">
    <property type="entry name" value="Elongation Factor G (Translational Gtpase), domain 3"/>
    <property type="match status" value="1"/>
</dbReference>
<dbReference type="PANTHER" id="PTHR43261:SF1">
    <property type="entry name" value="RIBOSOME-RELEASING FACTOR 2, MITOCHONDRIAL"/>
    <property type="match status" value="1"/>
</dbReference>
<dbReference type="Pfam" id="PF00679">
    <property type="entry name" value="EFG_C"/>
    <property type="match status" value="1"/>
</dbReference>
<proteinExistence type="predicted"/>
<dbReference type="NCBIfam" id="TIGR00231">
    <property type="entry name" value="small_GTP"/>
    <property type="match status" value="1"/>
</dbReference>
<dbReference type="Pfam" id="PF03764">
    <property type="entry name" value="EFG_IV"/>
    <property type="match status" value="1"/>
</dbReference>
<dbReference type="GO" id="GO:0032790">
    <property type="term" value="P:ribosome disassembly"/>
    <property type="evidence" value="ECO:0007669"/>
    <property type="project" value="TreeGrafter"/>
</dbReference>
<gene>
    <name evidence="7" type="ORF">H8692_10440</name>
</gene>
<dbReference type="PANTHER" id="PTHR43261">
    <property type="entry name" value="TRANSLATION ELONGATION FACTOR G-RELATED"/>
    <property type="match status" value="1"/>
</dbReference>
<dbReference type="InterPro" id="IPR010298">
    <property type="entry name" value="YacP-like"/>
</dbReference>
<dbReference type="SUPFAM" id="SSF50447">
    <property type="entry name" value="Translation proteins"/>
    <property type="match status" value="1"/>
</dbReference>
<evidence type="ECO:0000256" key="3">
    <source>
        <dbReference type="ARBA" id="ARBA00022917"/>
    </source>
</evidence>
<keyword evidence="5" id="KW-0046">Antibiotic resistance</keyword>
<dbReference type="Gene3D" id="2.40.30.10">
    <property type="entry name" value="Translation factors"/>
    <property type="match status" value="1"/>
</dbReference>
<dbReference type="InterPro" id="IPR053905">
    <property type="entry name" value="EF-G-like_DII"/>
</dbReference>
<dbReference type="SUPFAM" id="SSF52540">
    <property type="entry name" value="P-loop containing nucleoside triphosphate hydrolases"/>
    <property type="match status" value="1"/>
</dbReference>
<dbReference type="AlphaFoldDB" id="A0A926I9H9"/>
<dbReference type="SUPFAM" id="SSF54211">
    <property type="entry name" value="Ribosomal protein S5 domain 2-like"/>
    <property type="match status" value="1"/>
</dbReference>
<dbReference type="InterPro" id="IPR020568">
    <property type="entry name" value="Ribosomal_Su5_D2-typ_SF"/>
</dbReference>
<dbReference type="PRINTS" id="PR00315">
    <property type="entry name" value="ELONGATNFCT"/>
</dbReference>
<evidence type="ECO:0000313" key="8">
    <source>
        <dbReference type="Proteomes" id="UP000610862"/>
    </source>
</evidence>
<dbReference type="InterPro" id="IPR031157">
    <property type="entry name" value="G_TR_CS"/>
</dbReference>
<dbReference type="PROSITE" id="PS51722">
    <property type="entry name" value="G_TR_2"/>
    <property type="match status" value="1"/>
</dbReference>
<dbReference type="Pfam" id="PF22042">
    <property type="entry name" value="EF-G_D2"/>
    <property type="match status" value="1"/>
</dbReference>
<dbReference type="PROSITE" id="PS00301">
    <property type="entry name" value="G_TR_1"/>
    <property type="match status" value="1"/>
</dbReference>
<dbReference type="Gene3D" id="3.30.70.240">
    <property type="match status" value="1"/>
</dbReference>
<dbReference type="Pfam" id="PF00009">
    <property type="entry name" value="GTP_EFTU"/>
    <property type="match status" value="1"/>
</dbReference>
<dbReference type="Proteomes" id="UP000610862">
    <property type="component" value="Unassembled WGS sequence"/>
</dbReference>
<sequence length="892" mass="101045">MNNTFGNKPQSHICIGLLAHVDAGKTTLSEALLFESGAITKLGRVDHQDTFFDTDFQERARGITIFSKQAEMEYGGRTFMLLDTPGHVDFSAEMERTLQVLDYAVLVISGKDGVQGHTVTLWRLLKKYGIPVFIFVNKMDLGGAEENAVINQLQCSLDECCVKFGSDIGGEWMEQVAVCEEGLLEELIDTGSISIRSIRRAISDRKIFPCYFGSALKLECTDIFLDGLAKFCSDKTYPDEFGAKVYKITRDIHGGRLTHMKITGGSLHVKESVKTLPEGCEEDQEQNEKVEQIRIYSGKKFRNSDTAVPGDICAVIGFKNTYAGQGLGFEDEASEPLLESVLMYRLGLPQDIDIHKAFEKLMLLAEEDPQLHVSWDRQHEEIQMQLMGQVQTEILKNIIKERFGFDVEFGQGSITYKETIKDPVIGAGHFEPLRHYAEVHLLMEPAERGSGLTIDSRCSEDVLDRNWQRLIMTHLEEKEHIGVLTGSPITDMKITVLTGRAHLKHTEGGDFRQATYRALRQGLRKANNILLEPWYEFRLEIPTEVIGRAMSDIQRMSGEMEDPETFGHTAVISGKAPVSEMKDYAVDVASYTKGRGRLSCSLLGYEECHNQDKVINSVAYDPDSDPDNTGDSVFCINGSGFTVKWDQADRYLHIQRKSFCDDDIGCKECGFSKPSVYNLNSGKTMGMGRSQSEEEELDKIFEMTYGKPKSRKIIPKKEIIHEDKKKTKPIRITEEYLLVDGYNIIFSWEDLKELAKINMDSARAALIEILSNYQGYKRCRVIIVFDAYKVKDGKRHVERYNEIDVVYTREAETADMYIEKTAHEKSKEFHVRVATSDRLEQMIITGSGAFKISADEFRLEVQQASTEITKFIENHNMKNRQQNRNGIVIPKI</sequence>
<dbReference type="InterPro" id="IPR009000">
    <property type="entry name" value="Transl_B-barrel_sf"/>
</dbReference>
<evidence type="ECO:0000256" key="5">
    <source>
        <dbReference type="ARBA" id="ARBA00023251"/>
    </source>
</evidence>
<dbReference type="InterPro" id="IPR005225">
    <property type="entry name" value="Small_GTP-bd"/>
</dbReference>
<evidence type="ECO:0000256" key="4">
    <source>
        <dbReference type="ARBA" id="ARBA00023134"/>
    </source>
</evidence>
<comment type="caution">
    <text evidence="7">The sequence shown here is derived from an EMBL/GenBank/DDBJ whole genome shotgun (WGS) entry which is preliminary data.</text>
</comment>
<evidence type="ECO:0000313" key="7">
    <source>
        <dbReference type="EMBL" id="MBC8569176.1"/>
    </source>
</evidence>
<dbReference type="SUPFAM" id="SSF54980">
    <property type="entry name" value="EF-G C-terminal domain-like"/>
    <property type="match status" value="2"/>
</dbReference>
<name>A0A926I9H9_9FIRM</name>
<reference evidence="7" key="1">
    <citation type="submission" date="2020-08" db="EMBL/GenBank/DDBJ databases">
        <title>Genome public.</title>
        <authorList>
            <person name="Liu C."/>
            <person name="Sun Q."/>
        </authorList>
    </citation>
    <scope>NUCLEOTIDE SEQUENCE</scope>
    <source>
        <strain evidence="7">NSJ-24</strain>
    </source>
</reference>
<keyword evidence="4" id="KW-0342">GTP-binding</keyword>
<dbReference type="GO" id="GO:0005525">
    <property type="term" value="F:GTP binding"/>
    <property type="evidence" value="ECO:0007669"/>
    <property type="project" value="UniProtKB-KW"/>
</dbReference>
<dbReference type="InterPro" id="IPR000640">
    <property type="entry name" value="EFG_V-like"/>
</dbReference>
<dbReference type="Gene3D" id="3.30.230.10">
    <property type="match status" value="1"/>
</dbReference>
<dbReference type="Gene3D" id="3.40.50.300">
    <property type="entry name" value="P-loop containing nucleotide triphosphate hydrolases"/>
    <property type="match status" value="1"/>
</dbReference>
<dbReference type="InterPro" id="IPR035647">
    <property type="entry name" value="EFG_III/V"/>
</dbReference>
<dbReference type="GO" id="GO:0003924">
    <property type="term" value="F:GTPase activity"/>
    <property type="evidence" value="ECO:0007669"/>
    <property type="project" value="InterPro"/>
</dbReference>
<dbReference type="GO" id="GO:0006412">
    <property type="term" value="P:translation"/>
    <property type="evidence" value="ECO:0007669"/>
    <property type="project" value="UniProtKB-KW"/>
</dbReference>
<dbReference type="Pfam" id="PF05991">
    <property type="entry name" value="NYN_YacP"/>
    <property type="match status" value="1"/>
</dbReference>
<keyword evidence="8" id="KW-1185">Reference proteome</keyword>
<accession>A0A926I9H9</accession>
<dbReference type="InterPro" id="IPR027417">
    <property type="entry name" value="P-loop_NTPase"/>
</dbReference>
<keyword evidence="2" id="KW-0547">Nucleotide-binding</keyword>
<protein>
    <submittedName>
        <fullName evidence="7">NYN domain-containing protein</fullName>
    </submittedName>
</protein>
<evidence type="ECO:0000256" key="2">
    <source>
        <dbReference type="ARBA" id="ARBA00022741"/>
    </source>
</evidence>
<evidence type="ECO:0000256" key="1">
    <source>
        <dbReference type="ARBA" id="ARBA00003987"/>
    </source>
</evidence>
<dbReference type="InterPro" id="IPR000795">
    <property type="entry name" value="T_Tr_GTP-bd_dom"/>
</dbReference>
<feature type="domain" description="Tr-type G" evidence="6">
    <location>
        <begin position="10"/>
        <end position="236"/>
    </location>
</feature>
<dbReference type="RefSeq" id="WP_187525657.1">
    <property type="nucleotide sequence ID" value="NZ_JACRTA010000003.1"/>
</dbReference>
<dbReference type="InterPro" id="IPR005517">
    <property type="entry name" value="Transl_elong_EFG/EF2_IV"/>
</dbReference>
<dbReference type="CDD" id="cd01684">
    <property type="entry name" value="Tet_like_IV"/>
    <property type="match status" value="1"/>
</dbReference>
<comment type="function">
    <text evidence="1">Abolishes the inhibitory effect of tetracyclin on protein synthesis by a non-covalent modification of the ribosomes.</text>
</comment>
<keyword evidence="3" id="KW-0648">Protein biosynthesis</keyword>